<protein>
    <submittedName>
        <fullName evidence="2">Uma2 family endonuclease</fullName>
    </submittedName>
</protein>
<evidence type="ECO:0000313" key="2">
    <source>
        <dbReference type="EMBL" id="PTQ89596.1"/>
    </source>
</evidence>
<organism evidence="2 3">
    <name type="scientific">Agitococcus lubricus</name>
    <dbReference type="NCBI Taxonomy" id="1077255"/>
    <lineage>
        <taxon>Bacteria</taxon>
        <taxon>Pseudomonadati</taxon>
        <taxon>Pseudomonadota</taxon>
        <taxon>Gammaproteobacteria</taxon>
        <taxon>Moraxellales</taxon>
        <taxon>Moraxellaceae</taxon>
        <taxon>Agitococcus</taxon>
    </lineage>
</organism>
<sequence length="191" mass="22113">MPIAKKVNFVSEQDYLEGEKNSDIKHEYMDGDVYAMSGAHANHNRLAGNFHTALNVHLKGKPCQPYMSDMKVKIGRNFFYPDVLVDCSDVDGYFTETPTLIIEVLSKSTRKMDETTKRLLYLQIPTLLEYILVEQDIVRIEVARRSEGWQPMRYFLGDEIVLESVGLTLQVEDIYERVNNEDMREWLAAKL</sequence>
<dbReference type="GO" id="GO:0004519">
    <property type="term" value="F:endonuclease activity"/>
    <property type="evidence" value="ECO:0007669"/>
    <property type="project" value="UniProtKB-KW"/>
</dbReference>
<gene>
    <name evidence="2" type="ORF">C8N29_106127</name>
</gene>
<dbReference type="CDD" id="cd06260">
    <property type="entry name" value="DUF820-like"/>
    <property type="match status" value="1"/>
</dbReference>
<reference evidence="2 3" key="1">
    <citation type="submission" date="2018-04" db="EMBL/GenBank/DDBJ databases">
        <title>Genomic Encyclopedia of Archaeal and Bacterial Type Strains, Phase II (KMG-II): from individual species to whole genera.</title>
        <authorList>
            <person name="Goeker M."/>
        </authorList>
    </citation>
    <scope>NUCLEOTIDE SEQUENCE [LARGE SCALE GENOMIC DNA]</scope>
    <source>
        <strain evidence="2 3">DSM 5822</strain>
    </source>
</reference>
<comment type="caution">
    <text evidence="2">The sequence shown here is derived from an EMBL/GenBank/DDBJ whole genome shotgun (WGS) entry which is preliminary data.</text>
</comment>
<dbReference type="InterPro" id="IPR011335">
    <property type="entry name" value="Restrct_endonuc-II-like"/>
</dbReference>
<keyword evidence="2" id="KW-0378">Hydrolase</keyword>
<evidence type="ECO:0000313" key="3">
    <source>
        <dbReference type="Proteomes" id="UP000244223"/>
    </source>
</evidence>
<evidence type="ECO:0000259" key="1">
    <source>
        <dbReference type="Pfam" id="PF05685"/>
    </source>
</evidence>
<dbReference type="Gene3D" id="3.90.1570.10">
    <property type="entry name" value="tt1808, chain A"/>
    <property type="match status" value="1"/>
</dbReference>
<dbReference type="Pfam" id="PF05685">
    <property type="entry name" value="Uma2"/>
    <property type="match status" value="1"/>
</dbReference>
<keyword evidence="3" id="KW-1185">Reference proteome</keyword>
<keyword evidence="2" id="KW-0255">Endonuclease</keyword>
<dbReference type="AlphaFoldDB" id="A0A2T5IZU8"/>
<dbReference type="SUPFAM" id="SSF52980">
    <property type="entry name" value="Restriction endonuclease-like"/>
    <property type="match status" value="1"/>
</dbReference>
<accession>A0A2T5IZU8</accession>
<dbReference type="EMBL" id="QAON01000006">
    <property type="protein sequence ID" value="PTQ89596.1"/>
    <property type="molecule type" value="Genomic_DNA"/>
</dbReference>
<dbReference type="InterPro" id="IPR012296">
    <property type="entry name" value="Nuclease_put_TT1808"/>
</dbReference>
<dbReference type="PANTHER" id="PTHR36558">
    <property type="entry name" value="GLR1098 PROTEIN"/>
    <property type="match status" value="1"/>
</dbReference>
<name>A0A2T5IZU8_9GAMM</name>
<keyword evidence="2" id="KW-0540">Nuclease</keyword>
<dbReference type="InterPro" id="IPR008538">
    <property type="entry name" value="Uma2"/>
</dbReference>
<proteinExistence type="predicted"/>
<dbReference type="RefSeq" id="WP_107865552.1">
    <property type="nucleotide sequence ID" value="NZ_QAON01000006.1"/>
</dbReference>
<feature type="domain" description="Putative restriction endonuclease" evidence="1">
    <location>
        <begin position="13"/>
        <end position="170"/>
    </location>
</feature>
<dbReference type="Proteomes" id="UP000244223">
    <property type="component" value="Unassembled WGS sequence"/>
</dbReference>
<dbReference type="OrthoDB" id="9808428at2"/>
<dbReference type="PANTHER" id="PTHR36558:SF1">
    <property type="entry name" value="RESTRICTION ENDONUCLEASE DOMAIN-CONTAINING PROTEIN-RELATED"/>
    <property type="match status" value="1"/>
</dbReference>